<dbReference type="Proteomes" id="UP000784294">
    <property type="component" value="Unassembled WGS sequence"/>
</dbReference>
<organism evidence="1 2">
    <name type="scientific">Protopolystoma xenopodis</name>
    <dbReference type="NCBI Taxonomy" id="117903"/>
    <lineage>
        <taxon>Eukaryota</taxon>
        <taxon>Metazoa</taxon>
        <taxon>Spiralia</taxon>
        <taxon>Lophotrochozoa</taxon>
        <taxon>Platyhelminthes</taxon>
        <taxon>Monogenea</taxon>
        <taxon>Polyopisthocotylea</taxon>
        <taxon>Polystomatidea</taxon>
        <taxon>Polystomatidae</taxon>
        <taxon>Protopolystoma</taxon>
    </lineage>
</organism>
<dbReference type="EMBL" id="CAAALY010060540">
    <property type="protein sequence ID" value="VEL23189.1"/>
    <property type="molecule type" value="Genomic_DNA"/>
</dbReference>
<gene>
    <name evidence="1" type="ORF">PXEA_LOCUS16629</name>
</gene>
<name>A0A3S5ALN2_9PLAT</name>
<sequence>MSFGQFTRTDRAFDLLALGDDPTGYFALIHLADCHLRDPPCVHPLCLGPLHSTLLHSTPLQSTLLLPLPIHPLDDETAAIHTVTCTSPLRRLLRKQRQYECSSKANRQLVKRNQASSSGGTELRISSRNTFTRNGSKLNNWAFSGPFFCNVDGYSLHVDENVCRGDEKRTDYLRDTSHSRRSHSFLYGLSGFIPSRCRLCGAHDVGQDEHGNLSVTA</sequence>
<evidence type="ECO:0000313" key="2">
    <source>
        <dbReference type="Proteomes" id="UP000784294"/>
    </source>
</evidence>
<reference evidence="1" key="1">
    <citation type="submission" date="2018-11" db="EMBL/GenBank/DDBJ databases">
        <authorList>
            <consortium name="Pathogen Informatics"/>
        </authorList>
    </citation>
    <scope>NUCLEOTIDE SEQUENCE</scope>
</reference>
<comment type="caution">
    <text evidence="1">The sequence shown here is derived from an EMBL/GenBank/DDBJ whole genome shotgun (WGS) entry which is preliminary data.</text>
</comment>
<dbReference type="AlphaFoldDB" id="A0A3S5ALN2"/>
<accession>A0A3S5ALN2</accession>
<keyword evidence="2" id="KW-1185">Reference proteome</keyword>
<protein>
    <submittedName>
        <fullName evidence="1">Uncharacterized protein</fullName>
    </submittedName>
</protein>
<proteinExistence type="predicted"/>
<feature type="non-terminal residue" evidence="1">
    <location>
        <position position="1"/>
    </location>
</feature>
<evidence type="ECO:0000313" key="1">
    <source>
        <dbReference type="EMBL" id="VEL23189.1"/>
    </source>
</evidence>